<accession>A0A7S7NYT5</accession>
<dbReference type="AlphaFoldDB" id="A0A7S7NYT5"/>
<dbReference type="SUPFAM" id="SSF48208">
    <property type="entry name" value="Six-hairpin glycosidases"/>
    <property type="match status" value="1"/>
</dbReference>
<dbReference type="Gene3D" id="2.60.420.10">
    <property type="entry name" value="Maltose phosphorylase, domain 3"/>
    <property type="match status" value="1"/>
</dbReference>
<dbReference type="Pfam" id="PF05592">
    <property type="entry name" value="Bac_rhamnosid"/>
    <property type="match status" value="1"/>
</dbReference>
<dbReference type="Pfam" id="PF08531">
    <property type="entry name" value="Bac_rhamnosid_N"/>
    <property type="match status" value="1"/>
</dbReference>
<evidence type="ECO:0000259" key="9">
    <source>
        <dbReference type="Pfam" id="PF17390"/>
    </source>
</evidence>
<dbReference type="GO" id="GO:0005975">
    <property type="term" value="P:carbohydrate metabolic process"/>
    <property type="evidence" value="ECO:0007669"/>
    <property type="project" value="InterPro"/>
</dbReference>
<evidence type="ECO:0000256" key="5">
    <source>
        <dbReference type="SAM" id="SignalP"/>
    </source>
</evidence>
<dbReference type="KEGG" id="pfer:IRI77_35660"/>
<name>A0A7S7NYT5_PALFE</name>
<feature type="chain" id="PRO_5032751886" description="alpha-L-rhamnosidase" evidence="5">
    <location>
        <begin position="26"/>
        <end position="1216"/>
    </location>
</feature>
<evidence type="ECO:0000256" key="3">
    <source>
        <dbReference type="ARBA" id="ARBA00022801"/>
    </source>
</evidence>
<dbReference type="PIRSF" id="PIRSF010631">
    <property type="entry name" value="A-rhamnsds"/>
    <property type="match status" value="1"/>
</dbReference>
<organism evidence="10 11">
    <name type="scientific">Paludibaculum fermentans</name>
    <dbReference type="NCBI Taxonomy" id="1473598"/>
    <lineage>
        <taxon>Bacteria</taxon>
        <taxon>Pseudomonadati</taxon>
        <taxon>Acidobacteriota</taxon>
        <taxon>Terriglobia</taxon>
        <taxon>Bryobacterales</taxon>
        <taxon>Bryobacteraceae</taxon>
        <taxon>Paludibaculum</taxon>
    </lineage>
</organism>
<feature type="signal peptide" evidence="5">
    <location>
        <begin position="1"/>
        <end position="25"/>
    </location>
</feature>
<feature type="region of interest" description="Disordered" evidence="4">
    <location>
        <begin position="288"/>
        <end position="309"/>
    </location>
</feature>
<keyword evidence="5" id="KW-0732">Signal</keyword>
<dbReference type="InterPro" id="IPR016007">
    <property type="entry name" value="Alpha_rhamnosid"/>
</dbReference>
<feature type="domain" description="Alpha-L-rhamnosidase concanavalin-like" evidence="6">
    <location>
        <begin position="622"/>
        <end position="729"/>
    </location>
</feature>
<evidence type="ECO:0000259" key="8">
    <source>
        <dbReference type="Pfam" id="PF17389"/>
    </source>
</evidence>
<dbReference type="Gene3D" id="2.60.40.10">
    <property type="entry name" value="Immunoglobulins"/>
    <property type="match status" value="1"/>
</dbReference>
<evidence type="ECO:0000313" key="11">
    <source>
        <dbReference type="Proteomes" id="UP000593892"/>
    </source>
</evidence>
<dbReference type="Proteomes" id="UP000593892">
    <property type="component" value="Chromosome"/>
</dbReference>
<feature type="domain" description="Alpha-L-rhamnosidase C-terminal" evidence="9">
    <location>
        <begin position="1106"/>
        <end position="1181"/>
    </location>
</feature>
<feature type="domain" description="Bacterial alpha-L-rhamnosidase N-terminal" evidence="7">
    <location>
        <begin position="418"/>
        <end position="575"/>
    </location>
</feature>
<dbReference type="GO" id="GO:0030596">
    <property type="term" value="F:alpha-L-rhamnosidase activity"/>
    <property type="evidence" value="ECO:0007669"/>
    <property type="project" value="UniProtKB-EC"/>
</dbReference>
<dbReference type="InterPro" id="IPR035396">
    <property type="entry name" value="Bac_rhamnosid6H"/>
</dbReference>
<reference evidence="10 11" key="1">
    <citation type="submission" date="2020-10" db="EMBL/GenBank/DDBJ databases">
        <title>Complete genome sequence of Paludibaculum fermentans P105T, a facultatively anaerobic acidobacterium capable of dissimilatory Fe(III) reduction.</title>
        <authorList>
            <person name="Dedysh S.N."/>
            <person name="Beletsky A.V."/>
            <person name="Kulichevskaya I.S."/>
            <person name="Mardanov A.V."/>
            <person name="Ravin N.V."/>
        </authorList>
    </citation>
    <scope>NUCLEOTIDE SEQUENCE [LARGE SCALE GENOMIC DNA]</scope>
    <source>
        <strain evidence="10 11">P105</strain>
    </source>
</reference>
<dbReference type="PANTHER" id="PTHR33307:SF6">
    <property type="entry name" value="ALPHA-RHAMNOSIDASE (EUROFUNG)-RELATED"/>
    <property type="match status" value="1"/>
</dbReference>
<evidence type="ECO:0000256" key="1">
    <source>
        <dbReference type="ARBA" id="ARBA00001445"/>
    </source>
</evidence>
<evidence type="ECO:0000259" key="6">
    <source>
        <dbReference type="Pfam" id="PF05592"/>
    </source>
</evidence>
<keyword evidence="11" id="KW-1185">Reference proteome</keyword>
<evidence type="ECO:0000313" key="10">
    <source>
        <dbReference type="EMBL" id="QOY92265.1"/>
    </source>
</evidence>
<dbReference type="Pfam" id="PF17389">
    <property type="entry name" value="Bac_rhamnosid6H"/>
    <property type="match status" value="1"/>
</dbReference>
<dbReference type="InterPro" id="IPR008902">
    <property type="entry name" value="Rhamnosid_concanavalin"/>
</dbReference>
<dbReference type="Gene3D" id="1.50.10.10">
    <property type="match status" value="1"/>
</dbReference>
<keyword evidence="3 10" id="KW-0378">Hydrolase</keyword>
<comment type="catalytic activity">
    <reaction evidence="1">
        <text>Hydrolysis of terminal non-reducing alpha-L-rhamnose residues in alpha-L-rhamnosides.</text>
        <dbReference type="EC" id="3.2.1.40"/>
    </reaction>
</comment>
<evidence type="ECO:0000259" key="7">
    <source>
        <dbReference type="Pfam" id="PF08531"/>
    </source>
</evidence>
<evidence type="ECO:0000256" key="2">
    <source>
        <dbReference type="ARBA" id="ARBA00012652"/>
    </source>
</evidence>
<dbReference type="InterPro" id="IPR012341">
    <property type="entry name" value="6hp_glycosidase-like_sf"/>
</dbReference>
<sequence>MVCGPARRLAILTSVLLCCAWAANAASIIQNLQVEYRPTPLGIDVAQPRFSWQMATTAGERGAAQVAYQLEVKDPKGQLVWDTKKVDAPASLGIQYGGSPLKAATRYSWTITVWNQAGAKLLGASWFETGVMDPAPNAPAWGGAQWIGGRNEDLVLYAPYLTIFDLKYALTIAPGSTRASFVYGANDSRLMDKNKNIYQLANGKDESYIKLELDIAAVDGSPGGKAKLNVYRAGYKDTDTPSKPLKTFELAADLINSANKNAEHAIEFRSAFGQITISIDGQGNITGASAPAAPAGPPQGGPGGRGGPANAVNLNPMGVGGNFLPFGMLCDIGFSVEPGQNATFRDVTVRNNRAPNNILFHEDLAGATYQGIFAGPGFSVANGRYVLAGGAKGVFLVKDPSRNSMPMLRTTFKTPAKPIAGARLYVTARGIYEVFLNGKRVGDDYYNPGLTQYNITHLYQAYDVTSLVKAGGNALGAMLGEGWWSGLLSFGNIWNHFGDRQSLLAKLVVTYKDGTSDTITSNGKTWKYFGGGPVVYSSLDFGEILDSTRDAAVDGWTTAAYNDSNWKAAAVVPLEGTAFSGMEQGRMGAPGTPFQFDKLALVGQIGNNAGVFRTLTAKSVKEVRPGVYVYNMGQNMVGVPKITIANGHAGGRLTLRYSEMLYPDLKESGQNVGMLMTENYRAALNQDVYTMKAGSQVFQPKFTSHGYQYIEITGIGKPLPLEAVQGVAISSVRELTADYKTSSEKVNRLWSNLVWSNVDNFLTIPTDCPQRNERMGWSGDINVFSRTATYVSNADQFLTRHMYAMRDTQSAAGRFTDVAPVGGGFGGVLWGSAGIVVPWESYLQYKDTGLLAQHYPAMAAYIDYLETTIDPKTGISSDGQLGDWLGPQNNALGAPFLSTAYHAYDLGIMAQIAEILGKPADAAKYRAMYEKRKAFFNATFVNAEKKTLGTVGGRGAFGPPGRPPAPMEFKVADTQTSYAVGLAMGLFNAENTPHMAKNLADSVARENRDDGGVVRPPNSLMTGFIGTSWINKALSDNGLGELSYRLLHNNQYPSWLYAIDQGATSIWERLNGYTVENGFGGNNSMNSFNHYSFGAVGQWMMAYSLGIQRGEPGFQKFILQPEPDPTGIMTSAEGYYDSMYGRIRSAWKVQGTTLTYKATVPANATATLYLPASDASAVKEGGQPAGSSKGITFQKFENGKAVYLLQSGSYEFMANR</sequence>
<protein>
    <recommendedName>
        <fullName evidence="2">alpha-L-rhamnosidase</fullName>
        <ecNumber evidence="2">3.2.1.40</ecNumber>
    </recommendedName>
</protein>
<dbReference type="InterPro" id="IPR035398">
    <property type="entry name" value="Bac_rhamnosid_C"/>
</dbReference>
<gene>
    <name evidence="10" type="ORF">IRI77_35660</name>
</gene>
<dbReference type="EC" id="3.2.1.40" evidence="2"/>
<dbReference type="EMBL" id="CP063849">
    <property type="protein sequence ID" value="QOY92265.1"/>
    <property type="molecule type" value="Genomic_DNA"/>
</dbReference>
<dbReference type="InterPro" id="IPR013737">
    <property type="entry name" value="Bac_rhamnosid_N"/>
</dbReference>
<dbReference type="InterPro" id="IPR008928">
    <property type="entry name" value="6-hairpin_glycosidase_sf"/>
</dbReference>
<feature type="domain" description="Alpha-L-rhamnosidase six-hairpin glycosidase" evidence="8">
    <location>
        <begin position="737"/>
        <end position="1102"/>
    </location>
</feature>
<proteinExistence type="predicted"/>
<dbReference type="Pfam" id="PF25788">
    <property type="entry name" value="Ig_Rha78A_N"/>
    <property type="match status" value="1"/>
</dbReference>
<dbReference type="Gene3D" id="2.60.120.260">
    <property type="entry name" value="Galactose-binding domain-like"/>
    <property type="match status" value="2"/>
</dbReference>
<dbReference type="PANTHER" id="PTHR33307">
    <property type="entry name" value="ALPHA-RHAMNOSIDASE (EUROFUNG)"/>
    <property type="match status" value="1"/>
</dbReference>
<dbReference type="InterPro" id="IPR013783">
    <property type="entry name" value="Ig-like_fold"/>
</dbReference>
<dbReference type="Pfam" id="PF17390">
    <property type="entry name" value="Bac_rhamnosid_C"/>
    <property type="match status" value="1"/>
</dbReference>
<evidence type="ECO:0000256" key="4">
    <source>
        <dbReference type="SAM" id="MobiDB-lite"/>
    </source>
</evidence>